<keyword evidence="2" id="KW-0732">Signal</keyword>
<organism evidence="3 4">
    <name type="scientific">Sporisorium reilianum f. sp. reilianum</name>
    <dbReference type="NCBI Taxonomy" id="72559"/>
    <lineage>
        <taxon>Eukaryota</taxon>
        <taxon>Fungi</taxon>
        <taxon>Dikarya</taxon>
        <taxon>Basidiomycota</taxon>
        <taxon>Ustilaginomycotina</taxon>
        <taxon>Ustilaginomycetes</taxon>
        <taxon>Ustilaginales</taxon>
        <taxon>Ustilaginaceae</taxon>
        <taxon>Sporisorium</taxon>
    </lineage>
</organism>
<feature type="signal peptide" evidence="2">
    <location>
        <begin position="1"/>
        <end position="20"/>
    </location>
</feature>
<dbReference type="Proteomes" id="UP000239563">
    <property type="component" value="Chromosome XX"/>
</dbReference>
<evidence type="ECO:0008006" key="5">
    <source>
        <dbReference type="Google" id="ProtNLM"/>
    </source>
</evidence>
<name>A0A2N8UMZ5_9BASI</name>
<accession>A0A2N8UMZ5</accession>
<dbReference type="PANTHER" id="PTHR38123">
    <property type="entry name" value="CELL WALL SERINE-THREONINE-RICH GALACTOMANNOPROTEIN MP1 (AFU_ORTHOLOGUE AFUA_4G03240)"/>
    <property type="match status" value="1"/>
</dbReference>
<reference evidence="3 4" key="1">
    <citation type="submission" date="2017-02" db="EMBL/GenBank/DDBJ databases">
        <authorList>
            <person name="Peterson S.W."/>
        </authorList>
    </citation>
    <scope>NUCLEOTIDE SEQUENCE [LARGE SCALE GENOMIC DNA]</scope>
    <source>
        <strain evidence="3 4">SRS1_H2-8</strain>
    </source>
</reference>
<dbReference type="EMBL" id="LT795073">
    <property type="protein sequence ID" value="SJX66275.1"/>
    <property type="molecule type" value="Genomic_DNA"/>
</dbReference>
<feature type="compositionally biased region" description="Basic residues" evidence="1">
    <location>
        <begin position="224"/>
        <end position="233"/>
    </location>
</feature>
<sequence>MKITIALSASLLFLASIVAASSLNEVKTDIIAIDTAVGNLYQHTQVQNLNYFTGLAIRQAADDLTAKIKAGAGCVQQLSEKPSDKDANLMLWTLGKTEGKVKLVVDDMIRLKPQFEKLGVVAIASQSVAAFQQETQSFAAQLVKLAPAKEQSSATKLAGQFNQDLKRCNDAYNAPASTGASTGVQAAPVTGGTGQPATSKDSGARASGAAGGGGDAVAGDKPHGLVKRRSKHGRKEDGQVA</sequence>
<evidence type="ECO:0000313" key="4">
    <source>
        <dbReference type="Proteomes" id="UP000239563"/>
    </source>
</evidence>
<dbReference type="GO" id="GO:0005576">
    <property type="term" value="C:extracellular region"/>
    <property type="evidence" value="ECO:0007669"/>
    <property type="project" value="TreeGrafter"/>
</dbReference>
<protein>
    <recommendedName>
        <fullName evidence="5">Cell wall protein</fullName>
    </recommendedName>
</protein>
<dbReference type="InterPro" id="IPR021054">
    <property type="entry name" value="Cell_wall_mannoprotein_1"/>
</dbReference>
<evidence type="ECO:0000256" key="1">
    <source>
        <dbReference type="SAM" id="MobiDB-lite"/>
    </source>
</evidence>
<proteinExistence type="predicted"/>
<feature type="chain" id="PRO_5014692654" description="Cell wall protein" evidence="2">
    <location>
        <begin position="21"/>
        <end position="241"/>
    </location>
</feature>
<evidence type="ECO:0000313" key="3">
    <source>
        <dbReference type="EMBL" id="SJX66275.1"/>
    </source>
</evidence>
<gene>
    <name evidence="3" type="ORF">SRS1_13615</name>
</gene>
<dbReference type="Pfam" id="PF12296">
    <property type="entry name" value="HsbA"/>
    <property type="match status" value="1"/>
</dbReference>
<evidence type="ECO:0000256" key="2">
    <source>
        <dbReference type="SAM" id="SignalP"/>
    </source>
</evidence>
<dbReference type="AlphaFoldDB" id="A0A2N8UMZ5"/>
<dbReference type="Gene3D" id="1.20.1280.140">
    <property type="match status" value="1"/>
</dbReference>
<feature type="region of interest" description="Disordered" evidence="1">
    <location>
        <begin position="176"/>
        <end position="241"/>
    </location>
</feature>
<feature type="compositionally biased region" description="Low complexity" evidence="1">
    <location>
        <begin position="199"/>
        <end position="208"/>
    </location>
</feature>
<dbReference type="PANTHER" id="PTHR38123:SF1">
    <property type="entry name" value="HYDROPHOBIC SURFACE BINDING PROTEIN"/>
    <property type="match status" value="1"/>
</dbReference>